<sequence>MITLLGICGVLVSAYAIYVEVNAKHKQRALCDLNEGMSCTRVLTSPYARMTGLVFGLKKSHPLNLPNTYYGLLFYVAIILYKMYPFTLIPFKEFLLLVASSMSMAACIGLAYVLYFKLKDICIVCITTYIINSCIFYYALKENNII</sequence>
<accession>A0A3G4ZWQ7</accession>
<dbReference type="PANTHER" id="PTHR14519:SF5">
    <property type="entry name" value="VITAMIN K EPOXIDE REDUCTASE COMPLEX SUBUNIT 1-LIKE PROTEIN 1"/>
    <property type="match status" value="1"/>
</dbReference>
<name>A0A3G4ZWQ7_9VIRU</name>
<evidence type="ECO:0000256" key="10">
    <source>
        <dbReference type="ARBA" id="ARBA00023157"/>
    </source>
</evidence>
<organism evidence="14">
    <name type="scientific">Edafosvirus sp</name>
    <dbReference type="NCBI Taxonomy" id="2487765"/>
    <lineage>
        <taxon>Viruses</taxon>
        <taxon>Varidnaviria</taxon>
        <taxon>Bamfordvirae</taxon>
        <taxon>Nucleocytoviricota</taxon>
        <taxon>Megaviricetes</taxon>
        <taxon>Imitervirales</taxon>
        <taxon>Mimiviridae</taxon>
        <taxon>Klosneuvirinae</taxon>
    </lineage>
</organism>
<evidence type="ECO:0000256" key="4">
    <source>
        <dbReference type="ARBA" id="ARBA00022692"/>
    </source>
</evidence>
<comment type="subcellular location">
    <subcellularLocation>
        <location evidence="1">Endoplasmic reticulum membrane</location>
        <topology evidence="1">Multi-pass membrane protein</topology>
    </subcellularLocation>
</comment>
<evidence type="ECO:0000256" key="9">
    <source>
        <dbReference type="ARBA" id="ARBA00023136"/>
    </source>
</evidence>
<evidence type="ECO:0000256" key="5">
    <source>
        <dbReference type="ARBA" id="ARBA00022719"/>
    </source>
</evidence>
<evidence type="ECO:0000256" key="7">
    <source>
        <dbReference type="ARBA" id="ARBA00022989"/>
    </source>
</evidence>
<evidence type="ECO:0000256" key="1">
    <source>
        <dbReference type="ARBA" id="ARBA00004477"/>
    </source>
</evidence>
<feature type="transmembrane region" description="Helical" evidence="12">
    <location>
        <begin position="121"/>
        <end position="140"/>
    </location>
</feature>
<protein>
    <recommendedName>
        <fullName evidence="3">vitamin-K-epoxide reductase (warfarin-sensitive)</fullName>
        <ecNumber evidence="3">1.17.4.4</ecNumber>
    </recommendedName>
</protein>
<dbReference type="GO" id="GO:0042373">
    <property type="term" value="P:vitamin K metabolic process"/>
    <property type="evidence" value="ECO:0007669"/>
    <property type="project" value="InterPro"/>
</dbReference>
<dbReference type="InterPro" id="IPR042406">
    <property type="entry name" value="VKORC1/VKORC1L1"/>
</dbReference>
<dbReference type="PANTHER" id="PTHR14519">
    <property type="entry name" value="VITAMIN K EPOXIDE REDUCTASE COMPLEX, SUBUNIT 1"/>
    <property type="match status" value="1"/>
</dbReference>
<keyword evidence="8" id="KW-0560">Oxidoreductase</keyword>
<dbReference type="InterPro" id="IPR038354">
    <property type="entry name" value="VKOR_sf"/>
</dbReference>
<reference evidence="14" key="1">
    <citation type="submission" date="2018-10" db="EMBL/GenBank/DDBJ databases">
        <title>Hidden diversity of soil giant viruses.</title>
        <authorList>
            <person name="Schulz F."/>
            <person name="Alteio L."/>
            <person name="Goudeau D."/>
            <person name="Ryan E.M."/>
            <person name="Malmstrom R.R."/>
            <person name="Blanchard J."/>
            <person name="Woyke T."/>
        </authorList>
    </citation>
    <scope>NUCLEOTIDE SEQUENCE</scope>
    <source>
        <strain evidence="14">EDV1</strain>
    </source>
</reference>
<evidence type="ECO:0000256" key="6">
    <source>
        <dbReference type="ARBA" id="ARBA00022824"/>
    </source>
</evidence>
<keyword evidence="4 12" id="KW-0812">Transmembrane</keyword>
<dbReference type="EC" id="1.17.4.4" evidence="3"/>
<evidence type="ECO:0000256" key="11">
    <source>
        <dbReference type="ARBA" id="ARBA00023284"/>
    </source>
</evidence>
<evidence type="ECO:0000313" key="14">
    <source>
        <dbReference type="EMBL" id="AYV77849.1"/>
    </source>
</evidence>
<dbReference type="GO" id="GO:0048038">
    <property type="term" value="F:quinone binding"/>
    <property type="evidence" value="ECO:0007669"/>
    <property type="project" value="UniProtKB-KW"/>
</dbReference>
<gene>
    <name evidence="14" type="ORF">Edafosvirus2_28</name>
</gene>
<evidence type="ECO:0000256" key="8">
    <source>
        <dbReference type="ARBA" id="ARBA00023002"/>
    </source>
</evidence>
<dbReference type="Pfam" id="PF07884">
    <property type="entry name" value="VKOR"/>
    <property type="match status" value="1"/>
</dbReference>
<feature type="transmembrane region" description="Helical" evidence="12">
    <location>
        <begin position="69"/>
        <end position="87"/>
    </location>
</feature>
<evidence type="ECO:0000256" key="3">
    <source>
        <dbReference type="ARBA" id="ARBA00012278"/>
    </source>
</evidence>
<feature type="domain" description="Vitamin K epoxide reductase" evidence="13">
    <location>
        <begin position="2"/>
        <end position="143"/>
    </location>
</feature>
<keyword evidence="10" id="KW-1015">Disulfide bond</keyword>
<evidence type="ECO:0000256" key="2">
    <source>
        <dbReference type="ARBA" id="ARBA00006214"/>
    </source>
</evidence>
<dbReference type="CDD" id="cd12917">
    <property type="entry name" value="VKOR_euk"/>
    <property type="match status" value="1"/>
</dbReference>
<dbReference type="Gene3D" id="1.20.1440.130">
    <property type="entry name" value="VKOR domain"/>
    <property type="match status" value="1"/>
</dbReference>
<keyword evidence="7 12" id="KW-1133">Transmembrane helix</keyword>
<comment type="similarity">
    <text evidence="2">Belongs to the VKOR family.</text>
</comment>
<keyword evidence="11" id="KW-0676">Redox-active center</keyword>
<evidence type="ECO:0000256" key="12">
    <source>
        <dbReference type="SAM" id="Phobius"/>
    </source>
</evidence>
<dbReference type="SMART" id="SM00756">
    <property type="entry name" value="VKc"/>
    <property type="match status" value="1"/>
</dbReference>
<keyword evidence="5" id="KW-0874">Quinone</keyword>
<evidence type="ECO:0000259" key="13">
    <source>
        <dbReference type="SMART" id="SM00756"/>
    </source>
</evidence>
<keyword evidence="9 12" id="KW-0472">Membrane</keyword>
<keyword evidence="6" id="KW-0256">Endoplasmic reticulum</keyword>
<dbReference type="GO" id="GO:0047057">
    <property type="term" value="F:vitamin-K-epoxide reductase (warfarin-sensitive) activity"/>
    <property type="evidence" value="ECO:0007669"/>
    <property type="project" value="UniProtKB-EC"/>
</dbReference>
<feature type="transmembrane region" description="Helical" evidence="12">
    <location>
        <begin position="94"/>
        <end position="115"/>
    </location>
</feature>
<dbReference type="InterPro" id="IPR012932">
    <property type="entry name" value="VKOR"/>
</dbReference>
<dbReference type="EMBL" id="MK072067">
    <property type="protein sequence ID" value="AYV77849.1"/>
    <property type="molecule type" value="Genomic_DNA"/>
</dbReference>
<proteinExistence type="inferred from homology"/>